<dbReference type="Pfam" id="PF06757">
    <property type="entry name" value="Ins_allergen_rp"/>
    <property type="match status" value="1"/>
</dbReference>
<dbReference type="InterPro" id="IPR010629">
    <property type="entry name" value="Ins_allergen"/>
</dbReference>
<dbReference type="GeneID" id="107963975"/>
<evidence type="ECO:0000313" key="3">
    <source>
        <dbReference type="Proteomes" id="UP000005203"/>
    </source>
</evidence>
<keyword evidence="3" id="KW-1185">Reference proteome</keyword>
<dbReference type="KEGG" id="ame:107963975"/>
<dbReference type="Proteomes" id="UP000005203">
    <property type="component" value="Linkage group LG1"/>
</dbReference>
<dbReference type="OrthoDB" id="7882129at2759"/>
<dbReference type="RefSeq" id="XP_006570637.2">
    <property type="nucleotide sequence ID" value="XM_006570574.3"/>
</dbReference>
<feature type="signal peptide" evidence="1">
    <location>
        <begin position="1"/>
        <end position="19"/>
    </location>
</feature>
<protein>
    <submittedName>
        <fullName evidence="4">Uncharacterized protein LOC107963975</fullName>
    </submittedName>
</protein>
<accession>A0A7M7H4B3</accession>
<dbReference type="PROSITE" id="PS51257">
    <property type="entry name" value="PROKAR_LIPOPROTEIN"/>
    <property type="match status" value="1"/>
</dbReference>
<dbReference type="AlphaFoldDB" id="A0A7M7H4B3"/>
<dbReference type="EnsemblMetazoa" id="XM_006570574">
    <property type="protein sequence ID" value="XP_006570637"/>
    <property type="gene ID" value="LOC107963975"/>
</dbReference>
<evidence type="ECO:0000256" key="1">
    <source>
        <dbReference type="SAM" id="SignalP"/>
    </source>
</evidence>
<accession>A0A8B6Z8E6</accession>
<reference evidence="2" key="1">
    <citation type="submission" date="2021-01" db="UniProtKB">
        <authorList>
            <consortium name="EnsemblMetazoa"/>
        </authorList>
    </citation>
    <scope>IDENTIFICATION</scope>
    <source>
        <strain evidence="2">DH4</strain>
    </source>
</reference>
<feature type="chain" id="PRO_5044659806" evidence="1">
    <location>
        <begin position="20"/>
        <end position="222"/>
    </location>
</feature>
<evidence type="ECO:0000313" key="2">
    <source>
        <dbReference type="EnsemblMetazoa" id="XP_006570637"/>
    </source>
</evidence>
<keyword evidence="1" id="KW-0732">Signal</keyword>
<dbReference type="PANTHER" id="PTHR21163">
    <property type="entry name" value="PROTEIN G12"/>
    <property type="match status" value="1"/>
</dbReference>
<sequence>MKFASAIFVILVAACPLNAYKIPTTDSGALAKEFQDFIDLIPFDQIIEVTKTYYAQDTQFHNIIQLMKTKELKQWMLDIESAPEFKLLINYVQKNGLDIYYLVNEFNKSLNLPPLVSGIKAFFGSFNNKITGGYIGYLIDVIALIPIEKLSNLTIEKSKNSEVFKAFIAEVSSSKYFDFYNSIFENKHYKNLENEAVNLGVTRNDFYTFSPIFVFVTAAFNL</sequence>
<reference evidence="3" key="3">
    <citation type="submission" date="2025-05" db="UniProtKB">
        <authorList>
            <consortium name="RefSeq"/>
        </authorList>
    </citation>
    <scope>NUCLEOTIDE SEQUENCE [LARGE SCALE GENOMIC DNA]</scope>
    <source>
        <strain evidence="3">DH4</strain>
    </source>
</reference>
<gene>
    <name evidence="4" type="primary">LOC107963975</name>
</gene>
<evidence type="ECO:0000313" key="4">
    <source>
        <dbReference type="RefSeq" id="XP_006570637.2"/>
    </source>
</evidence>
<name>A0A7M7H4B3_APIME</name>
<proteinExistence type="predicted"/>
<dbReference type="PANTHER" id="PTHR21163:SF0">
    <property type="entry name" value="GH08205P-RELATED"/>
    <property type="match status" value="1"/>
</dbReference>
<organism evidence="2">
    <name type="scientific">Apis mellifera</name>
    <name type="common">Honeybee</name>
    <dbReference type="NCBI Taxonomy" id="7460"/>
    <lineage>
        <taxon>Eukaryota</taxon>
        <taxon>Metazoa</taxon>
        <taxon>Ecdysozoa</taxon>
        <taxon>Arthropoda</taxon>
        <taxon>Hexapoda</taxon>
        <taxon>Insecta</taxon>
        <taxon>Pterygota</taxon>
        <taxon>Neoptera</taxon>
        <taxon>Endopterygota</taxon>
        <taxon>Hymenoptera</taxon>
        <taxon>Apocrita</taxon>
        <taxon>Aculeata</taxon>
        <taxon>Apoidea</taxon>
        <taxon>Anthophila</taxon>
        <taxon>Apidae</taxon>
        <taxon>Apis</taxon>
    </lineage>
</organism>
<reference evidence="4" key="2">
    <citation type="submission" date="2025-04" db="UniProtKB">
        <authorList>
            <consortium name="RefSeq"/>
        </authorList>
    </citation>
    <scope>IDENTIFICATION</scope>
    <source>
        <strain evidence="4">DH4</strain>
        <tissue evidence="4">Whole body</tissue>
    </source>
</reference>